<evidence type="ECO:0000256" key="2">
    <source>
        <dbReference type="PIRNR" id="PIRNR036893"/>
    </source>
</evidence>
<sequence>MMDKKKSLLLLTAVAAGTTLYNILKPVRSTVPVVQGFKKEKYLGDWYEIARIDFYWEKNLKNVMATYSLDDEGSIKVLNQGYDMVKEKYKQSIGKAKFIRNEDEGALKVSFFGPFYSGYNVVMIDEDYDYALVFGENLDYMWILSRSKQIPDEIKERYLNYARQCGYKVDRLVWTEQD</sequence>
<dbReference type="PROSITE" id="PS00213">
    <property type="entry name" value="LIPOCALIN"/>
    <property type="match status" value="1"/>
</dbReference>
<comment type="similarity">
    <text evidence="1 2">Belongs to the calycin superfamily. Lipocalin family.</text>
</comment>
<evidence type="ECO:0000313" key="4">
    <source>
        <dbReference type="EMBL" id="MFD2546254.1"/>
    </source>
</evidence>
<dbReference type="InterPro" id="IPR012674">
    <property type="entry name" value="Calycin"/>
</dbReference>
<dbReference type="SUPFAM" id="SSF50814">
    <property type="entry name" value="Lipocalins"/>
    <property type="match status" value="1"/>
</dbReference>
<dbReference type="PRINTS" id="PR01171">
    <property type="entry name" value="BCTLIPOCALIN"/>
</dbReference>
<accession>A0ABW5KBM0</accession>
<dbReference type="EMBL" id="JBHULR010000001">
    <property type="protein sequence ID" value="MFD2546254.1"/>
    <property type="molecule type" value="Genomic_DNA"/>
</dbReference>
<evidence type="ECO:0000313" key="5">
    <source>
        <dbReference type="Proteomes" id="UP001597545"/>
    </source>
</evidence>
<name>A0ABW5KBM0_9SPHI</name>
<evidence type="ECO:0000259" key="3">
    <source>
        <dbReference type="Pfam" id="PF08212"/>
    </source>
</evidence>
<dbReference type="PIRSF" id="PIRSF036893">
    <property type="entry name" value="Lipocalin_ApoD"/>
    <property type="match status" value="1"/>
</dbReference>
<protein>
    <submittedName>
        <fullName evidence="4">Lipocalin family protein</fullName>
    </submittedName>
</protein>
<dbReference type="Pfam" id="PF08212">
    <property type="entry name" value="Lipocalin_2"/>
    <property type="match status" value="1"/>
</dbReference>
<dbReference type="InterPro" id="IPR022272">
    <property type="entry name" value="Lipocalin_CS"/>
</dbReference>
<dbReference type="Proteomes" id="UP001597545">
    <property type="component" value="Unassembled WGS sequence"/>
</dbReference>
<gene>
    <name evidence="4" type="ORF">ACFSR5_01200</name>
</gene>
<comment type="caution">
    <text evidence="4">The sequence shown here is derived from an EMBL/GenBank/DDBJ whole genome shotgun (WGS) entry which is preliminary data.</text>
</comment>
<dbReference type="RefSeq" id="WP_380899865.1">
    <property type="nucleotide sequence ID" value="NZ_JBHUEG010000002.1"/>
</dbReference>
<dbReference type="InterPro" id="IPR000566">
    <property type="entry name" value="Lipocln_cytosolic_FA-bd_dom"/>
</dbReference>
<keyword evidence="5" id="KW-1185">Reference proteome</keyword>
<dbReference type="CDD" id="cd19438">
    <property type="entry name" value="lipocalin_Blc-like"/>
    <property type="match status" value="1"/>
</dbReference>
<feature type="domain" description="Lipocalin/cytosolic fatty-acid binding" evidence="3">
    <location>
        <begin position="40"/>
        <end position="177"/>
    </location>
</feature>
<dbReference type="InterPro" id="IPR002446">
    <property type="entry name" value="Lipocalin_bac"/>
</dbReference>
<reference evidence="5" key="1">
    <citation type="journal article" date="2019" name="Int. J. Syst. Evol. Microbiol.">
        <title>The Global Catalogue of Microorganisms (GCM) 10K type strain sequencing project: providing services to taxonomists for standard genome sequencing and annotation.</title>
        <authorList>
            <consortium name="The Broad Institute Genomics Platform"/>
            <consortium name="The Broad Institute Genome Sequencing Center for Infectious Disease"/>
            <person name="Wu L."/>
            <person name="Ma J."/>
        </authorList>
    </citation>
    <scope>NUCLEOTIDE SEQUENCE [LARGE SCALE GENOMIC DNA]</scope>
    <source>
        <strain evidence="5">KCTC 42662</strain>
    </source>
</reference>
<dbReference type="Gene3D" id="2.40.128.20">
    <property type="match status" value="1"/>
</dbReference>
<evidence type="ECO:0000256" key="1">
    <source>
        <dbReference type="ARBA" id="ARBA00006889"/>
    </source>
</evidence>
<dbReference type="InterPro" id="IPR022271">
    <property type="entry name" value="Lipocalin_ApoD"/>
</dbReference>
<dbReference type="PANTHER" id="PTHR10612">
    <property type="entry name" value="APOLIPOPROTEIN D"/>
    <property type="match status" value="1"/>
</dbReference>
<organism evidence="4 5">
    <name type="scientific">Sphingobacterium suaedae</name>
    <dbReference type="NCBI Taxonomy" id="1686402"/>
    <lineage>
        <taxon>Bacteria</taxon>
        <taxon>Pseudomonadati</taxon>
        <taxon>Bacteroidota</taxon>
        <taxon>Sphingobacteriia</taxon>
        <taxon>Sphingobacteriales</taxon>
        <taxon>Sphingobacteriaceae</taxon>
        <taxon>Sphingobacterium</taxon>
    </lineage>
</organism>
<dbReference type="InterPro" id="IPR047202">
    <property type="entry name" value="Lipocalin_Blc-like_dom"/>
</dbReference>
<dbReference type="PANTHER" id="PTHR10612:SF34">
    <property type="entry name" value="APOLIPOPROTEIN D"/>
    <property type="match status" value="1"/>
</dbReference>
<proteinExistence type="inferred from homology"/>